<feature type="region of interest" description="Disordered" evidence="7">
    <location>
        <begin position="180"/>
        <end position="280"/>
    </location>
</feature>
<name>A0A098D029_9METZ</name>
<dbReference type="InterPro" id="IPR017970">
    <property type="entry name" value="Homeobox_CS"/>
</dbReference>
<feature type="compositionally biased region" description="Polar residues" evidence="7">
    <location>
        <begin position="233"/>
        <end position="243"/>
    </location>
</feature>
<evidence type="ECO:0000256" key="6">
    <source>
        <dbReference type="RuleBase" id="RU000682"/>
    </source>
</evidence>
<evidence type="ECO:0000313" key="9">
    <source>
        <dbReference type="EMBL" id="CEF71792.1"/>
    </source>
</evidence>
<proteinExistence type="evidence at transcript level"/>
<dbReference type="CDD" id="cd00086">
    <property type="entry name" value="homeodomain"/>
    <property type="match status" value="1"/>
</dbReference>
<evidence type="ECO:0000256" key="3">
    <source>
        <dbReference type="ARBA" id="ARBA00023155"/>
    </source>
</evidence>
<feature type="DNA-binding region" description="Homeobox" evidence="5">
    <location>
        <begin position="128"/>
        <end position="187"/>
    </location>
</feature>
<feature type="compositionally biased region" description="Gly residues" evidence="7">
    <location>
        <begin position="244"/>
        <end position="254"/>
    </location>
</feature>
<keyword evidence="2 5" id="KW-0238">DNA-binding</keyword>
<evidence type="ECO:0000256" key="2">
    <source>
        <dbReference type="ARBA" id="ARBA00023125"/>
    </source>
</evidence>
<dbReference type="GO" id="GO:0000981">
    <property type="term" value="F:DNA-binding transcription factor activity, RNA polymerase II-specific"/>
    <property type="evidence" value="ECO:0007669"/>
    <property type="project" value="InterPro"/>
</dbReference>
<organism evidence="9">
    <name type="scientific">Sycon ciliatum</name>
    <dbReference type="NCBI Taxonomy" id="27933"/>
    <lineage>
        <taxon>Eukaryota</taxon>
        <taxon>Metazoa</taxon>
        <taxon>Porifera</taxon>
        <taxon>Calcarea</taxon>
        <taxon>Calcaronea</taxon>
        <taxon>Leucosolenida</taxon>
        <taxon>Sycettidae</taxon>
        <taxon>Sycon</taxon>
    </lineage>
</organism>
<comment type="subcellular location">
    <subcellularLocation>
        <location evidence="1 5 6">Nucleus</location>
    </subcellularLocation>
</comment>
<dbReference type="AlphaFoldDB" id="A0A098D029"/>
<keyword evidence="4 5" id="KW-0539">Nucleus</keyword>
<evidence type="ECO:0000256" key="4">
    <source>
        <dbReference type="ARBA" id="ARBA00023242"/>
    </source>
</evidence>
<evidence type="ECO:0000256" key="1">
    <source>
        <dbReference type="ARBA" id="ARBA00004123"/>
    </source>
</evidence>
<feature type="non-terminal residue" evidence="9">
    <location>
        <position position="1"/>
    </location>
</feature>
<dbReference type="GO" id="GO:0030154">
    <property type="term" value="P:cell differentiation"/>
    <property type="evidence" value="ECO:0007669"/>
    <property type="project" value="TreeGrafter"/>
</dbReference>
<gene>
    <name evidence="9" type="primary">Cdx</name>
</gene>
<keyword evidence="3 5" id="KW-0371">Homeobox</keyword>
<feature type="compositionally biased region" description="Basic residues" evidence="7">
    <location>
        <begin position="180"/>
        <end position="189"/>
    </location>
</feature>
<dbReference type="SUPFAM" id="SSF46689">
    <property type="entry name" value="Homeodomain-like"/>
    <property type="match status" value="1"/>
</dbReference>
<dbReference type="PANTHER" id="PTHR24324">
    <property type="entry name" value="HOMEOBOX PROTEIN HHEX"/>
    <property type="match status" value="1"/>
</dbReference>
<dbReference type="InterPro" id="IPR051000">
    <property type="entry name" value="Homeobox_DNA-bind_prot"/>
</dbReference>
<feature type="compositionally biased region" description="Low complexity" evidence="7">
    <location>
        <begin position="255"/>
        <end position="265"/>
    </location>
</feature>
<dbReference type="GO" id="GO:0000978">
    <property type="term" value="F:RNA polymerase II cis-regulatory region sequence-specific DNA binding"/>
    <property type="evidence" value="ECO:0007669"/>
    <property type="project" value="TreeGrafter"/>
</dbReference>
<evidence type="ECO:0000259" key="8">
    <source>
        <dbReference type="PROSITE" id="PS50071"/>
    </source>
</evidence>
<dbReference type="Gene3D" id="1.10.10.60">
    <property type="entry name" value="Homeodomain-like"/>
    <property type="match status" value="1"/>
</dbReference>
<dbReference type="PROSITE" id="PS50071">
    <property type="entry name" value="HOMEOBOX_2"/>
    <property type="match status" value="1"/>
</dbReference>
<reference evidence="9" key="1">
    <citation type="journal article" date="2014" name="Nature">
        <title>Calcisponges have a ParaHox gene and dynamic expression of dispersed NK homeobox genes.</title>
        <authorList>
            <person name="Fortunato S.A.V."/>
            <person name="Adamski M."/>
            <person name="Ramos O.M."/>
            <person name="Leininger S."/>
            <person name="Liu J."/>
            <person name="Ferrier D.E.K."/>
            <person name="Adamska M."/>
        </authorList>
    </citation>
    <scope>NUCLEOTIDE SEQUENCE</scope>
</reference>
<evidence type="ECO:0000256" key="5">
    <source>
        <dbReference type="PROSITE-ProRule" id="PRU00108"/>
    </source>
</evidence>
<sequence>MREQHTLQLGGHPATGLTLSQRPSDMSPMFATPTAAAPAGTPLHHVGRPAAPTPTVAGSHYAMHHIAASPNSGPGICATPYQMTAQAHGQSHGALVLSPSNNHPLAVGLTPVNPYPQQPLHRYNSDLLRSDRHMFNKHQRAELEKEFMENKYITKTERNRLANALALKRKQVTTWFQNRRARERRRCRRQGMSPKWDPNNPASAHLDDDGAASTDSDQEHADDQCPEVFVTMKQDSSEASNLTAGGGGAGGAGGSEHSSGSSQGAKAISSAGHLLLATHQ</sequence>
<feature type="non-terminal residue" evidence="9">
    <location>
        <position position="280"/>
    </location>
</feature>
<dbReference type="PROSITE" id="PS00027">
    <property type="entry name" value="HOMEOBOX_1"/>
    <property type="match status" value="1"/>
</dbReference>
<dbReference type="GO" id="GO:0005634">
    <property type="term" value="C:nucleus"/>
    <property type="evidence" value="ECO:0007669"/>
    <property type="project" value="UniProtKB-SubCell"/>
</dbReference>
<dbReference type="EMBL" id="LN609546">
    <property type="protein sequence ID" value="CEF71792.1"/>
    <property type="molecule type" value="mRNA"/>
</dbReference>
<evidence type="ECO:0000256" key="7">
    <source>
        <dbReference type="SAM" id="MobiDB-lite"/>
    </source>
</evidence>
<dbReference type="InterPro" id="IPR009057">
    <property type="entry name" value="Homeodomain-like_sf"/>
</dbReference>
<dbReference type="Pfam" id="PF00046">
    <property type="entry name" value="Homeodomain"/>
    <property type="match status" value="1"/>
</dbReference>
<feature type="region of interest" description="Disordered" evidence="7">
    <location>
        <begin position="1"/>
        <end position="37"/>
    </location>
</feature>
<dbReference type="SMART" id="SM00389">
    <property type="entry name" value="HOX"/>
    <property type="match status" value="1"/>
</dbReference>
<accession>A0A098D029</accession>
<dbReference type="PANTHER" id="PTHR24324:SF5">
    <property type="entry name" value="HEMATOPOIETICALLY-EXPRESSED HOMEOBOX PROTEIN HHEX"/>
    <property type="match status" value="1"/>
</dbReference>
<feature type="domain" description="Homeobox" evidence="8">
    <location>
        <begin position="126"/>
        <end position="186"/>
    </location>
</feature>
<dbReference type="InterPro" id="IPR001356">
    <property type="entry name" value="HD"/>
</dbReference>
<protein>
    <submittedName>
        <fullName evidence="9">Cdx SciCdx</fullName>
    </submittedName>
</protein>